<evidence type="ECO:0000256" key="8">
    <source>
        <dbReference type="SAM" id="MobiDB-lite"/>
    </source>
</evidence>
<dbReference type="RefSeq" id="XP_030994646.1">
    <property type="nucleotide sequence ID" value="XM_031141228.1"/>
</dbReference>
<dbReference type="OrthoDB" id="446368at2759"/>
<evidence type="ECO:0000256" key="7">
    <source>
        <dbReference type="ARBA" id="ARBA00038459"/>
    </source>
</evidence>
<evidence type="ECO:0000256" key="1">
    <source>
        <dbReference type="ARBA" id="ARBA00004651"/>
    </source>
</evidence>
<evidence type="ECO:0000313" key="12">
    <source>
        <dbReference type="Proteomes" id="UP000319257"/>
    </source>
</evidence>
<evidence type="ECO:0000259" key="10">
    <source>
        <dbReference type="PROSITE" id="PS50850"/>
    </source>
</evidence>
<dbReference type="InParanoid" id="A0A507AQ04"/>
<comment type="caution">
    <text evidence="11">The sequence shown here is derived from an EMBL/GenBank/DDBJ whole genome shotgun (WGS) entry which is preliminary data.</text>
</comment>
<feature type="compositionally biased region" description="Polar residues" evidence="8">
    <location>
        <begin position="614"/>
        <end position="627"/>
    </location>
</feature>
<dbReference type="PANTHER" id="PTHR23502:SF186">
    <property type="entry name" value="MAJOR FACILITATOR SUPERFAMILY (MFS) PROFILE DOMAIN-CONTAINING PROTEIN"/>
    <property type="match status" value="1"/>
</dbReference>
<organism evidence="11 12">
    <name type="scientific">Thyridium curvatum</name>
    <dbReference type="NCBI Taxonomy" id="1093900"/>
    <lineage>
        <taxon>Eukaryota</taxon>
        <taxon>Fungi</taxon>
        <taxon>Dikarya</taxon>
        <taxon>Ascomycota</taxon>
        <taxon>Pezizomycotina</taxon>
        <taxon>Sordariomycetes</taxon>
        <taxon>Sordariomycetidae</taxon>
        <taxon>Thyridiales</taxon>
        <taxon>Thyridiaceae</taxon>
        <taxon>Thyridium</taxon>
    </lineage>
</organism>
<feature type="transmembrane region" description="Helical" evidence="9">
    <location>
        <begin position="203"/>
        <end position="226"/>
    </location>
</feature>
<feature type="transmembrane region" description="Helical" evidence="9">
    <location>
        <begin position="232"/>
        <end position="254"/>
    </location>
</feature>
<dbReference type="GeneID" id="41974027"/>
<feature type="region of interest" description="Disordered" evidence="8">
    <location>
        <begin position="609"/>
        <end position="640"/>
    </location>
</feature>
<dbReference type="Gene3D" id="1.20.1250.20">
    <property type="entry name" value="MFS general substrate transporter like domains"/>
    <property type="match status" value="1"/>
</dbReference>
<keyword evidence="5 9" id="KW-1133">Transmembrane helix</keyword>
<dbReference type="InterPro" id="IPR020846">
    <property type="entry name" value="MFS_dom"/>
</dbReference>
<reference evidence="11 12" key="1">
    <citation type="submission" date="2019-06" db="EMBL/GenBank/DDBJ databases">
        <title>Draft genome sequence of the filamentous fungus Phialemoniopsis curvata isolated from diesel fuel.</title>
        <authorList>
            <person name="Varaljay V.A."/>
            <person name="Lyon W.J."/>
            <person name="Crouch A.L."/>
            <person name="Drake C.E."/>
            <person name="Hollomon J.M."/>
            <person name="Nadeau L.J."/>
            <person name="Nunn H.S."/>
            <person name="Stevenson B.S."/>
            <person name="Bojanowski C.L."/>
            <person name="Crookes-Goodson W.J."/>
        </authorList>
    </citation>
    <scope>NUCLEOTIDE SEQUENCE [LARGE SCALE GENOMIC DNA]</scope>
    <source>
        <strain evidence="11 12">D216</strain>
    </source>
</reference>
<dbReference type="STRING" id="1093900.A0A507AQ04"/>
<dbReference type="FunFam" id="1.20.1250.20:FF:000266">
    <property type="entry name" value="MFS multidrug transporter, putative"/>
    <property type="match status" value="1"/>
</dbReference>
<comment type="similarity">
    <text evidence="7">Belongs to the major facilitator superfamily. DHA1 family. Polyamines/proton antiporter (TC 2.A.1.2.16) subfamily.</text>
</comment>
<name>A0A507AQ04_9PEZI</name>
<feature type="transmembrane region" description="Helical" evidence="9">
    <location>
        <begin position="118"/>
        <end position="137"/>
    </location>
</feature>
<accession>A0A507AQ04</accession>
<evidence type="ECO:0000256" key="3">
    <source>
        <dbReference type="ARBA" id="ARBA00022475"/>
    </source>
</evidence>
<feature type="transmembrane region" description="Helical" evidence="9">
    <location>
        <begin position="389"/>
        <end position="409"/>
    </location>
</feature>
<evidence type="ECO:0000256" key="4">
    <source>
        <dbReference type="ARBA" id="ARBA00022692"/>
    </source>
</evidence>
<feature type="transmembrane region" description="Helical" evidence="9">
    <location>
        <begin position="483"/>
        <end position="503"/>
    </location>
</feature>
<keyword evidence="2" id="KW-0813">Transport</keyword>
<dbReference type="EMBL" id="SKBQ01000038">
    <property type="protein sequence ID" value="TPX12935.1"/>
    <property type="molecule type" value="Genomic_DNA"/>
</dbReference>
<evidence type="ECO:0000313" key="11">
    <source>
        <dbReference type="EMBL" id="TPX12935.1"/>
    </source>
</evidence>
<evidence type="ECO:0000256" key="5">
    <source>
        <dbReference type="ARBA" id="ARBA00022989"/>
    </source>
</evidence>
<dbReference type="Proteomes" id="UP000319257">
    <property type="component" value="Unassembled WGS sequence"/>
</dbReference>
<feature type="domain" description="Major facilitator superfamily (MFS) profile" evidence="10">
    <location>
        <begin position="80"/>
        <end position="507"/>
    </location>
</feature>
<dbReference type="Pfam" id="PF07690">
    <property type="entry name" value="MFS_1"/>
    <property type="match status" value="1"/>
</dbReference>
<dbReference type="InterPro" id="IPR036259">
    <property type="entry name" value="MFS_trans_sf"/>
</dbReference>
<dbReference type="InterPro" id="IPR011701">
    <property type="entry name" value="MFS"/>
</dbReference>
<feature type="transmembrane region" description="Helical" evidence="9">
    <location>
        <begin position="415"/>
        <end position="436"/>
    </location>
</feature>
<comment type="subcellular location">
    <subcellularLocation>
        <location evidence="1">Cell membrane</location>
        <topology evidence="1">Multi-pass membrane protein</topology>
    </subcellularLocation>
</comment>
<dbReference type="CDD" id="cd17323">
    <property type="entry name" value="MFS_Tpo1_MDR_like"/>
    <property type="match status" value="1"/>
</dbReference>
<evidence type="ECO:0000256" key="2">
    <source>
        <dbReference type="ARBA" id="ARBA00022448"/>
    </source>
</evidence>
<keyword evidence="3" id="KW-1003">Cell membrane</keyword>
<keyword evidence="6 9" id="KW-0472">Membrane</keyword>
<dbReference type="GO" id="GO:0022857">
    <property type="term" value="F:transmembrane transporter activity"/>
    <property type="evidence" value="ECO:0007669"/>
    <property type="project" value="InterPro"/>
</dbReference>
<evidence type="ECO:0000256" key="6">
    <source>
        <dbReference type="ARBA" id="ARBA00023136"/>
    </source>
</evidence>
<evidence type="ECO:0000256" key="9">
    <source>
        <dbReference type="SAM" id="Phobius"/>
    </source>
</evidence>
<dbReference type="PANTHER" id="PTHR23502">
    <property type="entry name" value="MAJOR FACILITATOR SUPERFAMILY"/>
    <property type="match status" value="1"/>
</dbReference>
<dbReference type="AlphaFoldDB" id="A0A507AQ04"/>
<keyword evidence="12" id="KW-1185">Reference proteome</keyword>
<feature type="transmembrane region" description="Helical" evidence="9">
    <location>
        <begin position="78"/>
        <end position="98"/>
    </location>
</feature>
<feature type="transmembrane region" description="Helical" evidence="9">
    <location>
        <begin position="171"/>
        <end position="196"/>
    </location>
</feature>
<dbReference type="PROSITE" id="PS50850">
    <property type="entry name" value="MFS"/>
    <property type="match status" value="1"/>
</dbReference>
<protein>
    <recommendedName>
        <fullName evidence="10">Major facilitator superfamily (MFS) profile domain-containing protein</fullName>
    </recommendedName>
</protein>
<proteinExistence type="inferred from homology"/>
<feature type="transmembrane region" description="Helical" evidence="9">
    <location>
        <begin position="448"/>
        <end position="471"/>
    </location>
</feature>
<sequence length="640" mass="69982">MATLEDPLQMVPGGPEPVEPVQHTEIPFWRLLIDQAGLTPEVAYYQYQGSGTKENPFLVQWIPDDPRDPMCFAAGRKWLIVACVSIATLAIAFGSSVYTGGMMEVMMDFKISREVATLGISLFVLGFAVGPVFWAPLSEVFGRQLIFTITMAFLTIFNAASAGAPTVAGLLIFRFLAGAFGASLLTNAGGVIADIFPPAQRGLAMCVFCAAPFLGPVLGPICGGFLGMNASWRWVLGLLTILSGVLWIFGTLAIPETYAPRLLRVRAEKLSKITGKHYVSALDHKQGRPTVSDLVQMSLLRPWVLLFKEPIVLLLSIYMAVVYGTLYMFFAAFPIVFIQHRGWNQGVASLPFIGIIIGMLSAVLYVILDNPRYVRTEKAHGGLAPPEARLPPTIVGSIALPIGLFWFAWTNSPSIHWIVPVIAGIPFGFGMVLVFLSIMNYLVDSYTLFAASVLAANTILRSIFGAVFPLFTPRMYDNLGIHWASTVPALLSILCLPFPYLFYRYGHRIRLKCKFSAQSAEHMRHLREQPDKSSPPSSEEDKPEGDCATQAGYQQTVDQPHHHGASHSQQYGPDQTCQYVVICQSCQQALICPSCQQGVAVQPVQHAGTDQEYQHNTDPAYQQSGGQPSHPVASQPGNGQ</sequence>
<feature type="transmembrane region" description="Helical" evidence="9">
    <location>
        <begin position="311"/>
        <end position="338"/>
    </location>
</feature>
<keyword evidence="4 9" id="KW-0812">Transmembrane</keyword>
<gene>
    <name evidence="11" type="ORF">E0L32_006580</name>
</gene>
<feature type="region of interest" description="Disordered" evidence="8">
    <location>
        <begin position="524"/>
        <end position="547"/>
    </location>
</feature>
<dbReference type="GO" id="GO:0005886">
    <property type="term" value="C:plasma membrane"/>
    <property type="evidence" value="ECO:0007669"/>
    <property type="project" value="UniProtKB-SubCell"/>
</dbReference>
<feature type="transmembrane region" description="Helical" evidence="9">
    <location>
        <begin position="350"/>
        <end position="368"/>
    </location>
</feature>
<dbReference type="SUPFAM" id="SSF103473">
    <property type="entry name" value="MFS general substrate transporter"/>
    <property type="match status" value="1"/>
</dbReference>
<feature type="transmembrane region" description="Helical" evidence="9">
    <location>
        <begin position="144"/>
        <end position="165"/>
    </location>
</feature>